<evidence type="ECO:0000256" key="3">
    <source>
        <dbReference type="ARBA" id="ARBA00022475"/>
    </source>
</evidence>
<name>A0ABT0LC88_9GAMM</name>
<sequence length="131" mass="14236">MYFIVFALGFLFRPIGSAIAGVYADKHGRKNTLMATVIISSVITALIGLLPSYDSIGFFSPLLLTILRILQTMSISAEPTNSGSLLIESAPENRKGLVTSFVMVGIFVGFVLGIYSFYLLSSWLTAEQMSK</sequence>
<dbReference type="Pfam" id="PF07690">
    <property type="entry name" value="MFS_1"/>
    <property type="match status" value="1"/>
</dbReference>
<keyword evidence="7 8" id="KW-0472">Membrane</keyword>
<dbReference type="EMBL" id="JAKIKS010000045">
    <property type="protein sequence ID" value="MCL1125303.1"/>
    <property type="molecule type" value="Genomic_DNA"/>
</dbReference>
<keyword evidence="4 8" id="KW-0812">Transmembrane</keyword>
<keyword evidence="5" id="KW-0769">Symport</keyword>
<feature type="transmembrane region" description="Helical" evidence="8">
    <location>
        <begin position="97"/>
        <end position="121"/>
    </location>
</feature>
<dbReference type="PANTHER" id="PTHR43528:SF1">
    <property type="entry name" value="ALPHA-KETOGLUTARATE PERMEASE"/>
    <property type="match status" value="1"/>
</dbReference>
<keyword evidence="11" id="KW-1185">Reference proteome</keyword>
<evidence type="ECO:0000256" key="1">
    <source>
        <dbReference type="ARBA" id="ARBA00004651"/>
    </source>
</evidence>
<dbReference type="PANTHER" id="PTHR43528">
    <property type="entry name" value="ALPHA-KETOGLUTARATE PERMEASE"/>
    <property type="match status" value="1"/>
</dbReference>
<keyword evidence="6 8" id="KW-1133">Transmembrane helix</keyword>
<dbReference type="InterPro" id="IPR051084">
    <property type="entry name" value="H+-coupled_symporters"/>
</dbReference>
<evidence type="ECO:0000256" key="4">
    <source>
        <dbReference type="ARBA" id="ARBA00022692"/>
    </source>
</evidence>
<dbReference type="InterPro" id="IPR036259">
    <property type="entry name" value="MFS_trans_sf"/>
</dbReference>
<dbReference type="Proteomes" id="UP001203423">
    <property type="component" value="Unassembled WGS sequence"/>
</dbReference>
<evidence type="ECO:0000256" key="5">
    <source>
        <dbReference type="ARBA" id="ARBA00022847"/>
    </source>
</evidence>
<accession>A0ABT0LC88</accession>
<evidence type="ECO:0000256" key="6">
    <source>
        <dbReference type="ARBA" id="ARBA00022989"/>
    </source>
</evidence>
<evidence type="ECO:0000313" key="10">
    <source>
        <dbReference type="EMBL" id="MCL1125303.1"/>
    </source>
</evidence>
<dbReference type="InterPro" id="IPR011701">
    <property type="entry name" value="MFS"/>
</dbReference>
<dbReference type="PROSITE" id="PS50850">
    <property type="entry name" value="MFS"/>
    <property type="match status" value="1"/>
</dbReference>
<evidence type="ECO:0000259" key="9">
    <source>
        <dbReference type="PROSITE" id="PS50850"/>
    </source>
</evidence>
<feature type="transmembrane region" description="Helical" evidence="8">
    <location>
        <begin position="58"/>
        <end position="77"/>
    </location>
</feature>
<keyword evidence="2" id="KW-0813">Transport</keyword>
<dbReference type="RefSeq" id="WP_248940619.1">
    <property type="nucleotide sequence ID" value="NZ_JAKIKS010000045.1"/>
</dbReference>
<keyword evidence="3" id="KW-1003">Cell membrane</keyword>
<reference evidence="10 11" key="1">
    <citation type="submission" date="2022-01" db="EMBL/GenBank/DDBJ databases">
        <title>Whole genome-based taxonomy of the Shewanellaceae.</title>
        <authorList>
            <person name="Martin-Rodriguez A.J."/>
        </authorList>
    </citation>
    <scope>NUCLEOTIDE SEQUENCE [LARGE SCALE GENOMIC DNA]</scope>
    <source>
        <strain evidence="10 11">DSM 17177</strain>
    </source>
</reference>
<evidence type="ECO:0000256" key="8">
    <source>
        <dbReference type="SAM" id="Phobius"/>
    </source>
</evidence>
<feature type="transmembrane region" description="Helical" evidence="8">
    <location>
        <begin position="34"/>
        <end position="51"/>
    </location>
</feature>
<proteinExistence type="predicted"/>
<organism evidence="10 11">
    <name type="scientific">Shewanella surugensis</name>
    <dbReference type="NCBI Taxonomy" id="212020"/>
    <lineage>
        <taxon>Bacteria</taxon>
        <taxon>Pseudomonadati</taxon>
        <taxon>Pseudomonadota</taxon>
        <taxon>Gammaproteobacteria</taxon>
        <taxon>Alteromonadales</taxon>
        <taxon>Shewanellaceae</taxon>
        <taxon>Shewanella</taxon>
    </lineage>
</organism>
<feature type="domain" description="Major facilitator superfamily (MFS) profile" evidence="9">
    <location>
        <begin position="1"/>
        <end position="131"/>
    </location>
</feature>
<gene>
    <name evidence="10" type="ORF">L2764_12650</name>
</gene>
<evidence type="ECO:0000313" key="11">
    <source>
        <dbReference type="Proteomes" id="UP001203423"/>
    </source>
</evidence>
<dbReference type="Gene3D" id="1.20.1250.20">
    <property type="entry name" value="MFS general substrate transporter like domains"/>
    <property type="match status" value="1"/>
</dbReference>
<dbReference type="InterPro" id="IPR020846">
    <property type="entry name" value="MFS_dom"/>
</dbReference>
<evidence type="ECO:0000256" key="2">
    <source>
        <dbReference type="ARBA" id="ARBA00022448"/>
    </source>
</evidence>
<comment type="caution">
    <text evidence="10">The sequence shown here is derived from an EMBL/GenBank/DDBJ whole genome shotgun (WGS) entry which is preliminary data.</text>
</comment>
<comment type="subcellular location">
    <subcellularLocation>
        <location evidence="1">Cell membrane</location>
        <topology evidence="1">Multi-pass membrane protein</topology>
    </subcellularLocation>
</comment>
<dbReference type="SUPFAM" id="SSF103473">
    <property type="entry name" value="MFS general substrate transporter"/>
    <property type="match status" value="1"/>
</dbReference>
<evidence type="ECO:0000256" key="7">
    <source>
        <dbReference type="ARBA" id="ARBA00023136"/>
    </source>
</evidence>
<protein>
    <submittedName>
        <fullName evidence="10">MFS transporter</fullName>
    </submittedName>
</protein>